<reference evidence="1 2" key="1">
    <citation type="journal article" date="2007" name="Science">
        <title>Sea anemone genome reveals ancestral eumetazoan gene repertoire and genomic organization.</title>
        <authorList>
            <person name="Putnam N.H."/>
            <person name="Srivastava M."/>
            <person name="Hellsten U."/>
            <person name="Dirks B."/>
            <person name="Chapman J."/>
            <person name="Salamov A."/>
            <person name="Terry A."/>
            <person name="Shapiro H."/>
            <person name="Lindquist E."/>
            <person name="Kapitonov V.V."/>
            <person name="Jurka J."/>
            <person name="Genikhovich G."/>
            <person name="Grigoriev I.V."/>
            <person name="Lucas S.M."/>
            <person name="Steele R.E."/>
            <person name="Finnerty J.R."/>
            <person name="Technau U."/>
            <person name="Martindale M.Q."/>
            <person name="Rokhsar D.S."/>
        </authorList>
    </citation>
    <scope>NUCLEOTIDE SEQUENCE [LARGE SCALE GENOMIC DNA]</scope>
    <source>
        <strain evidence="2">CH2 X CH6</strain>
    </source>
</reference>
<dbReference type="AlphaFoldDB" id="A7SZZ3"/>
<dbReference type="eggNOG" id="ENOG502SVJ8">
    <property type="taxonomic scope" value="Eukaryota"/>
</dbReference>
<gene>
    <name evidence="1" type="ORF">NEMVEDRAFT_v1g139702</name>
</gene>
<dbReference type="PhylomeDB" id="A7SZZ3"/>
<organism evidence="1 2">
    <name type="scientific">Nematostella vectensis</name>
    <name type="common">Starlet sea anemone</name>
    <dbReference type="NCBI Taxonomy" id="45351"/>
    <lineage>
        <taxon>Eukaryota</taxon>
        <taxon>Metazoa</taxon>
        <taxon>Cnidaria</taxon>
        <taxon>Anthozoa</taxon>
        <taxon>Hexacorallia</taxon>
        <taxon>Actiniaria</taxon>
        <taxon>Edwardsiidae</taxon>
        <taxon>Nematostella</taxon>
    </lineage>
</organism>
<keyword evidence="2" id="KW-1185">Reference proteome</keyword>
<dbReference type="HOGENOM" id="CLU_056628_3_1_1"/>
<dbReference type="GO" id="GO:0005615">
    <property type="term" value="C:extracellular space"/>
    <property type="evidence" value="ECO:0000318"/>
    <property type="project" value="GO_Central"/>
</dbReference>
<dbReference type="InterPro" id="IPR051077">
    <property type="entry name" value="Ca-dependent_lectin"/>
</dbReference>
<name>A7SZZ3_NEMVE</name>
<evidence type="ECO:0008006" key="3">
    <source>
        <dbReference type="Google" id="ProtNLM"/>
    </source>
</evidence>
<evidence type="ECO:0000313" key="1">
    <source>
        <dbReference type="EMBL" id="EDO30716.1"/>
    </source>
</evidence>
<feature type="non-terminal residue" evidence="1">
    <location>
        <position position="1"/>
    </location>
</feature>
<sequence length="131" mass="14663">RVSHQNSGYMYGAEYEVYSRRLLTRGRALHDHDVPCAVCYVPSRSTQLMIPAVARCPAGWSREYYGYLMTDYYGHKHSSQFVCVDHDAEYVPGTSVNRDGALLFPVEGRCGSLPCAPYVAGRELTCVVCTK</sequence>
<dbReference type="PANTHER" id="PTHR24024">
    <property type="entry name" value="PULMONARY SURFACTANT-ASSOCIATED PROTEIN A"/>
    <property type="match status" value="1"/>
</dbReference>
<dbReference type="InParanoid" id="A7SZZ3"/>
<dbReference type="EMBL" id="DS469990">
    <property type="protein sequence ID" value="EDO30716.1"/>
    <property type="molecule type" value="Genomic_DNA"/>
</dbReference>
<accession>A7SZZ3</accession>
<dbReference type="Proteomes" id="UP000001593">
    <property type="component" value="Unassembled WGS sequence"/>
</dbReference>
<evidence type="ECO:0000313" key="2">
    <source>
        <dbReference type="Proteomes" id="UP000001593"/>
    </source>
</evidence>
<protein>
    <recommendedName>
        <fullName evidence="3">Short-chain collagen C4</fullName>
    </recommendedName>
</protein>
<proteinExistence type="predicted"/>
<dbReference type="PANTHER" id="PTHR24024:SF18">
    <property type="entry name" value="SHORT-CHAIN COLLAGEN C4-LIKE"/>
    <property type="match status" value="1"/>
</dbReference>
<dbReference type="OMA" id="YEVYSRR"/>